<organism evidence="3 4">
    <name type="scientific">Butyrivibrio fibrisolvens</name>
    <dbReference type="NCBI Taxonomy" id="831"/>
    <lineage>
        <taxon>Bacteria</taxon>
        <taxon>Bacillati</taxon>
        <taxon>Bacillota</taxon>
        <taxon>Clostridia</taxon>
        <taxon>Lachnospirales</taxon>
        <taxon>Lachnospiraceae</taxon>
        <taxon>Butyrivibrio</taxon>
    </lineage>
</organism>
<dbReference type="PANTHER" id="PTHR33121">
    <property type="entry name" value="CYCLIC DI-GMP PHOSPHODIESTERASE PDEF"/>
    <property type="match status" value="1"/>
</dbReference>
<evidence type="ECO:0000259" key="1">
    <source>
        <dbReference type="PROSITE" id="PS50883"/>
    </source>
</evidence>
<dbReference type="PROSITE" id="PS50887">
    <property type="entry name" value="GGDEF"/>
    <property type="match status" value="1"/>
</dbReference>
<dbReference type="InterPro" id="IPR050706">
    <property type="entry name" value="Cyclic-di-GMP_PDE-like"/>
</dbReference>
<dbReference type="AlphaFoldDB" id="A0A1H9W0H6"/>
<dbReference type="RefSeq" id="WP_074758046.1">
    <property type="nucleotide sequence ID" value="NZ_FOGJ01000026.1"/>
</dbReference>
<dbReference type="SUPFAM" id="SSF55073">
    <property type="entry name" value="Nucleotide cyclase"/>
    <property type="match status" value="1"/>
</dbReference>
<dbReference type="Gene3D" id="3.20.20.450">
    <property type="entry name" value="EAL domain"/>
    <property type="match status" value="1"/>
</dbReference>
<dbReference type="Pfam" id="PF00990">
    <property type="entry name" value="GGDEF"/>
    <property type="match status" value="1"/>
</dbReference>
<accession>A0A1H9W0H6</accession>
<dbReference type="InterPro" id="IPR001633">
    <property type="entry name" value="EAL_dom"/>
</dbReference>
<sequence>MVEILNEKESEPKATHCVTIASFLNTINEHADSILKEDCSFIFINVSSFKTFNQNYGFAQGDLFLDFLTDKIHDAFPTDLLGRVSGDRFLLYVKTIDTGKIKSSIGKIQEDILGYKSTIPLHINCGIYINDKKDKKPTQMIDCAKLACDYIEDNLGDYVMIYSESIEQELDFKHYIITGFDQAVKNHYIQPYFQCEVRSLTRKICGYEALARWIDPTYGFVSPGVFVPILENARLIHKLDLCIIDQVCQVQRAAIDNGFPVQPISVNLSRLDFLLCDIFTEVDNLRKKHKVPIKLINIEVTEGAFAQANTPLETGVENFRKAGYQIWMDDFGSGFSSLNNLQAYQFDVIKIDRMFLKDMNENPRSRIILASVINMAKTLKMHTLAEGIETEEEFNFLRSIGCEKIQGFLFGKPKPCDPDVQMDDNCEASDIHNYYDKMGEVNVISPSPFDTSMTRIFSEEAIAICEIEGERNLSYIFYNDTFKDLLAHLNIHSKEQAQDRAKESGMRENDMFFELAKKAENTGKIESTDLIINGAIINERLKFLARSGDKATFLLSSTNLSSQKSIQQAQNIQASMRHMLTLYFRIDLYDEDGSVENIYLNSSQNRITDESTDAVEAVSMYADNYLPEDERDNFKNYYDITTVQSRLKENNVEYLVGFYHSIVPEFEDRTQIYILLPFKINQRQKYLSLARNMQYPPDYEKHF</sequence>
<dbReference type="PANTHER" id="PTHR33121:SF70">
    <property type="entry name" value="SIGNALING PROTEIN YKOW"/>
    <property type="match status" value="1"/>
</dbReference>
<dbReference type="CDD" id="cd01948">
    <property type="entry name" value="EAL"/>
    <property type="match status" value="1"/>
</dbReference>
<feature type="domain" description="GGDEF" evidence="2">
    <location>
        <begin position="37"/>
        <end position="164"/>
    </location>
</feature>
<dbReference type="SMART" id="SM00052">
    <property type="entry name" value="EAL"/>
    <property type="match status" value="1"/>
</dbReference>
<evidence type="ECO:0000313" key="3">
    <source>
        <dbReference type="EMBL" id="SES27392.1"/>
    </source>
</evidence>
<dbReference type="Pfam" id="PF00563">
    <property type="entry name" value="EAL"/>
    <property type="match status" value="1"/>
</dbReference>
<dbReference type="EMBL" id="FOGJ01000026">
    <property type="protein sequence ID" value="SES27392.1"/>
    <property type="molecule type" value="Genomic_DNA"/>
</dbReference>
<dbReference type="SUPFAM" id="SSF141868">
    <property type="entry name" value="EAL domain-like"/>
    <property type="match status" value="1"/>
</dbReference>
<dbReference type="SMART" id="SM00267">
    <property type="entry name" value="GGDEF"/>
    <property type="match status" value="1"/>
</dbReference>
<dbReference type="PROSITE" id="PS50883">
    <property type="entry name" value="EAL"/>
    <property type="match status" value="1"/>
</dbReference>
<proteinExistence type="predicted"/>
<name>A0A1H9W0H6_BUTFI</name>
<dbReference type="GO" id="GO:0071111">
    <property type="term" value="F:cyclic-guanylate-specific phosphodiesterase activity"/>
    <property type="evidence" value="ECO:0007669"/>
    <property type="project" value="InterPro"/>
</dbReference>
<dbReference type="InterPro" id="IPR029787">
    <property type="entry name" value="Nucleotide_cyclase"/>
</dbReference>
<dbReference type="OrthoDB" id="9805474at2"/>
<feature type="domain" description="EAL" evidence="1">
    <location>
        <begin position="173"/>
        <end position="427"/>
    </location>
</feature>
<protein>
    <submittedName>
        <fullName evidence="3">EAL domain, c-di-GMP-specific phosphodiesterase class I (Or its enzymatically inactive variant)</fullName>
    </submittedName>
</protein>
<dbReference type="InterPro" id="IPR035919">
    <property type="entry name" value="EAL_sf"/>
</dbReference>
<dbReference type="eggNOG" id="COG2200">
    <property type="taxonomic scope" value="Bacteria"/>
</dbReference>
<dbReference type="InterPro" id="IPR043128">
    <property type="entry name" value="Rev_trsase/Diguanyl_cyclase"/>
</dbReference>
<evidence type="ECO:0000259" key="2">
    <source>
        <dbReference type="PROSITE" id="PS50887"/>
    </source>
</evidence>
<dbReference type="Proteomes" id="UP000182584">
    <property type="component" value="Unassembled WGS sequence"/>
</dbReference>
<evidence type="ECO:0000313" key="4">
    <source>
        <dbReference type="Proteomes" id="UP000182584"/>
    </source>
</evidence>
<reference evidence="3 4" key="1">
    <citation type="submission" date="2016-10" db="EMBL/GenBank/DDBJ databases">
        <authorList>
            <person name="de Groot N.N."/>
        </authorList>
    </citation>
    <scope>NUCLEOTIDE SEQUENCE [LARGE SCALE GENOMIC DNA]</scope>
    <source>
        <strain evidence="3 4">AR40</strain>
    </source>
</reference>
<gene>
    <name evidence="3" type="ORF">SAMN04487884_12630</name>
</gene>
<dbReference type="Gene3D" id="3.30.70.270">
    <property type="match status" value="1"/>
</dbReference>
<dbReference type="InterPro" id="IPR000160">
    <property type="entry name" value="GGDEF_dom"/>
</dbReference>